<reference evidence="2" key="1">
    <citation type="submission" date="2019-11" db="UniProtKB">
        <authorList>
            <consortium name="WormBaseParasite"/>
        </authorList>
    </citation>
    <scope>IDENTIFICATION</scope>
</reference>
<protein>
    <submittedName>
        <fullName evidence="2">HECT domain-containing protein</fullName>
    </submittedName>
</protein>
<feature type="region of interest" description="Disordered" evidence="1">
    <location>
        <begin position="264"/>
        <end position="308"/>
    </location>
</feature>
<dbReference type="AlphaFoldDB" id="A0A5K3ELM4"/>
<accession>A0A5K3ELM4</accession>
<feature type="region of interest" description="Disordered" evidence="1">
    <location>
        <begin position="35"/>
        <end position="60"/>
    </location>
</feature>
<organism evidence="2">
    <name type="scientific">Mesocestoides corti</name>
    <name type="common">Flatworm</name>
    <dbReference type="NCBI Taxonomy" id="53468"/>
    <lineage>
        <taxon>Eukaryota</taxon>
        <taxon>Metazoa</taxon>
        <taxon>Spiralia</taxon>
        <taxon>Lophotrochozoa</taxon>
        <taxon>Platyhelminthes</taxon>
        <taxon>Cestoda</taxon>
        <taxon>Eucestoda</taxon>
        <taxon>Cyclophyllidea</taxon>
        <taxon>Mesocestoididae</taxon>
        <taxon>Mesocestoides</taxon>
    </lineage>
</organism>
<proteinExistence type="predicted"/>
<evidence type="ECO:0000256" key="1">
    <source>
        <dbReference type="SAM" id="MobiDB-lite"/>
    </source>
</evidence>
<dbReference type="WBParaSite" id="MCU_001456-RA">
    <property type="protein sequence ID" value="MCU_001456-RA"/>
    <property type="gene ID" value="MCU_001456"/>
</dbReference>
<evidence type="ECO:0000313" key="2">
    <source>
        <dbReference type="WBParaSite" id="MCU_001456-RA"/>
    </source>
</evidence>
<sequence length="893" mass="97852">MDDEELSQEILDQFDLVCTQYSAEINAKVRRHSFSDNLKDSQTPKPALGGFRLPRTSSADPRCSAVHSVLRAKPSSATADNSEVEKLKREITLLREELYMKVGELSSLKEASSRSTSSRLELIRKLEAQLAAEREENRKTVSALNSQLAFREADYQLVANELAQVKEVFLSSQANQTEHMEVATAASPASALLASVIDDYSSKDAEFKTPRRVAACRMPTSVSPVMSRATPSKRRRLWNDEIPSTATSSPSRTVTRQGVRVIPLKLPPTPFAPPQEGEEEEAAGSAQATPCKRTQAVDDGDAVPQKTPPRLRYRLRSGKTGDRTVDNVVLGRIAGDLSRLSMNTGSLLRFPEMPIRNFDEGGEADPVSADREFFEGLSILTLTAVECDDAVGRLGQSIPLLLPQIRNRLREYIKFFLHYRLGTFDRSFSHSRPNTSYLRLSESMTSGGNSANNSFLEGAAELVLNEDPFAGAPASQVVPVPSLSIGKPKMAKASSSPPTAEGFASDPNSWLETAANHAIDGTLACLRQLSVLLNYSQDEDVDIGGLALIVCETINDFAKLLSTAPTQEDRELNDIPARWMSRLANVIQVTLFVASSVASELGKRSDGKMPDASHWPPSILGVLLLALHALSSDSAARHSPLSPTLRLITHLIEGGQLPLLEHAFVQSSASHWWNIGDLEPHSVGLELLARLQDLHVAPARERHEGASFMRSWMTSTNSLNSDSPQDRLGCPLLLLCKIVKSEGVQTNESDIERCCSLLAEFAKFTSTLVTDSQSTRSTSCACTLEMYSTLIGLGVIPVDWLFRQSEKSSRLNDVCLSALGCLTQALQSLLLAHGDRDFQAYTDRVPAFFSIISRLSRWSRLKTDTAHLIHPQLVEELYDFDNPQVVAGPSTTN</sequence>
<name>A0A5K3ELM4_MESCO</name>